<dbReference type="Proteomes" id="UP000241364">
    <property type="component" value="Chromosome i"/>
</dbReference>
<protein>
    <submittedName>
        <fullName evidence="1">Uncharacterized protein</fullName>
    </submittedName>
</protein>
<sequence length="182" mass="20703">MSKVNAVQKEHVETLAKLISAIDTYGTENVTIRSVGDLNAIFNSDSTINDLYNILLPKLNDFSAKELFSDIIRTNTIITRHKDVLGISKNKLLDNLFNMIIERRIMIHNLPNNTSLKHLNLLADHELVNLYNIENVKSIDLEFVKKYGNKMDLKRLNRCTNKPEVLEYSSVLGTSLESEGTK</sequence>
<organism evidence="1 2">
    <name type="scientific">Yersinia phage fHe-Yen9-03</name>
    <dbReference type="NCBI Taxonomy" id="2052743"/>
    <lineage>
        <taxon>Viruses</taxon>
        <taxon>Duplodnaviria</taxon>
        <taxon>Heunggongvirae</taxon>
        <taxon>Uroviricota</taxon>
        <taxon>Caudoviricetes</taxon>
        <taxon>Eneladusvirus</taxon>
        <taxon>Eneladusvirus Yen904</taxon>
    </lineage>
</organism>
<gene>
    <name evidence="1" type="primary">g513</name>
</gene>
<evidence type="ECO:0000313" key="1">
    <source>
        <dbReference type="EMBL" id="SOK59321.1"/>
    </source>
</evidence>
<proteinExistence type="predicted"/>
<accession>A0A2C9CZP5</accession>
<name>A0A2C9CZP5_9CAUD</name>
<dbReference type="EMBL" id="LT960552">
    <property type="protein sequence ID" value="SOK59321.1"/>
    <property type="molecule type" value="Genomic_DNA"/>
</dbReference>
<reference evidence="2" key="1">
    <citation type="submission" date="2017-10" db="EMBL/GenBank/DDBJ databases">
        <authorList>
            <person name="Skurnik M."/>
        </authorList>
    </citation>
    <scope>NUCLEOTIDE SEQUENCE [LARGE SCALE GENOMIC DNA]</scope>
    <source>
        <strain evidence="2">fHe-Yen9-03</strain>
    </source>
</reference>
<evidence type="ECO:0000313" key="2">
    <source>
        <dbReference type="Proteomes" id="UP000241364"/>
    </source>
</evidence>